<dbReference type="EMBL" id="CM000782">
    <property type="protein sequence ID" value="AQK82216.1"/>
    <property type="molecule type" value="Genomic_DNA"/>
</dbReference>
<reference evidence="1" key="1">
    <citation type="submission" date="2015-12" db="EMBL/GenBank/DDBJ databases">
        <title>Update maize B73 reference genome by single molecule sequencing technologies.</title>
        <authorList>
            <consortium name="Maize Genome Sequencing Project"/>
            <person name="Ware D."/>
        </authorList>
    </citation>
    <scope>NUCLEOTIDE SEQUENCE</scope>
    <source>
        <tissue evidence="1">Seedling</tissue>
    </source>
</reference>
<gene>
    <name evidence="1" type="ORF">ZEAMMB73_Zm00001d036828</name>
</gene>
<accession>A0A1D6LRY8</accession>
<dbReference type="AlphaFoldDB" id="A0A1D6LRY8"/>
<name>A0A1D6LRY8_MAIZE</name>
<sequence length="54" mass="6079">MSKRLIEEAEQYFQDFSVEWEKVPDTELAIRQGAAVGVGALATIPLQLPLKIDY</sequence>
<protein>
    <submittedName>
        <fullName evidence="1">Uncharacterized protein</fullName>
    </submittedName>
</protein>
<evidence type="ECO:0000313" key="1">
    <source>
        <dbReference type="EMBL" id="AQK82216.1"/>
    </source>
</evidence>
<dbReference type="InParanoid" id="A0A1D6LRY8"/>
<organism evidence="1">
    <name type="scientific">Zea mays</name>
    <name type="common">Maize</name>
    <dbReference type="NCBI Taxonomy" id="4577"/>
    <lineage>
        <taxon>Eukaryota</taxon>
        <taxon>Viridiplantae</taxon>
        <taxon>Streptophyta</taxon>
        <taxon>Embryophyta</taxon>
        <taxon>Tracheophyta</taxon>
        <taxon>Spermatophyta</taxon>
        <taxon>Magnoliopsida</taxon>
        <taxon>Liliopsida</taxon>
        <taxon>Poales</taxon>
        <taxon>Poaceae</taxon>
        <taxon>PACMAD clade</taxon>
        <taxon>Panicoideae</taxon>
        <taxon>Andropogonodae</taxon>
        <taxon>Andropogoneae</taxon>
        <taxon>Tripsacinae</taxon>
        <taxon>Zea</taxon>
    </lineage>
</organism>
<proteinExistence type="predicted"/>